<comment type="catalytic activity">
    <reaction evidence="1">
        <text>ATP + H2O = ADP + phosphate + H(+)</text>
        <dbReference type="Rhea" id="RHEA:13065"/>
        <dbReference type="ChEBI" id="CHEBI:15377"/>
        <dbReference type="ChEBI" id="CHEBI:15378"/>
        <dbReference type="ChEBI" id="CHEBI:30616"/>
        <dbReference type="ChEBI" id="CHEBI:43474"/>
        <dbReference type="ChEBI" id="CHEBI:456216"/>
        <dbReference type="EC" id="5.6.2.3"/>
    </reaction>
</comment>
<dbReference type="InterPro" id="IPR010285">
    <property type="entry name" value="DNA_helicase_pif1-like_DEAD"/>
</dbReference>
<dbReference type="Pfam" id="PF05970">
    <property type="entry name" value="PIF1"/>
    <property type="match status" value="1"/>
</dbReference>
<dbReference type="GO" id="GO:0005524">
    <property type="term" value="F:ATP binding"/>
    <property type="evidence" value="ECO:0007669"/>
    <property type="project" value="UniProtKB-KW"/>
</dbReference>
<dbReference type="AlphaFoldDB" id="A0A0L8HL94"/>
<dbReference type="InterPro" id="IPR049163">
    <property type="entry name" value="Pif1-like_2B_dom"/>
</dbReference>
<dbReference type="PANTHER" id="PTHR10492">
    <property type="match status" value="1"/>
</dbReference>
<dbReference type="EC" id="5.6.2.3" evidence="1"/>
<dbReference type="Pfam" id="PF21530">
    <property type="entry name" value="Pif1_2B_dom"/>
    <property type="match status" value="1"/>
</dbReference>
<comment type="cofactor">
    <cofactor evidence="1">
        <name>Mg(2+)</name>
        <dbReference type="ChEBI" id="CHEBI:18420"/>
    </cofactor>
</comment>
<dbReference type="OrthoDB" id="6132017at2759"/>
<sequence length="300" mass="32537">ETGKTFINLLLAKIQQMKQIALAVALSGIAATLLNSSCTAHSSFKLPLDLSKKEKATCNISRDTIKNKLLSEGKLIIWDEATMSHKGTFEALHGALQDLMHNTQLMGGTTILLTGNFRQTLPVIPKGTRADKLNASIKSSYLSRSVKKLRLKTNMRLRLSGDAEAGTFSRKLLDVGNGTLVGGQGDQNVAVDDLNIRLLAQLPGEHCSYKSIDSVLNSDEVVNYPSEFLNSMAPAALPPHNSHLKTGAPVMLLRDLDPPKLCNGTRLTMKKMMPRVLEATIITGKASGEVSFIPRILLIP</sequence>
<evidence type="ECO:0000259" key="3">
    <source>
        <dbReference type="Pfam" id="PF21530"/>
    </source>
</evidence>
<dbReference type="GO" id="GO:0016887">
    <property type="term" value="F:ATP hydrolysis activity"/>
    <property type="evidence" value="ECO:0007669"/>
    <property type="project" value="RHEA"/>
</dbReference>
<dbReference type="GO" id="GO:0000723">
    <property type="term" value="P:telomere maintenance"/>
    <property type="evidence" value="ECO:0007669"/>
    <property type="project" value="InterPro"/>
</dbReference>
<keyword evidence="1" id="KW-0067">ATP-binding</keyword>
<gene>
    <name evidence="4" type="ORF">OCBIM_22012088mg</name>
</gene>
<reference evidence="4" key="1">
    <citation type="submission" date="2015-07" db="EMBL/GenBank/DDBJ databases">
        <title>MeaNS - Measles Nucleotide Surveillance Program.</title>
        <authorList>
            <person name="Tran T."/>
            <person name="Druce J."/>
        </authorList>
    </citation>
    <scope>NUCLEOTIDE SEQUENCE</scope>
    <source>
        <strain evidence="4">UCB-OBI-ISO-001</strain>
        <tissue evidence="4">Gonad</tissue>
    </source>
</reference>
<keyword evidence="1" id="KW-0378">Hydrolase</keyword>
<feature type="domain" description="DNA helicase Pif1-like DEAD-box helicase" evidence="2">
    <location>
        <begin position="2"/>
        <end position="180"/>
    </location>
</feature>
<keyword evidence="1" id="KW-0547">Nucleotide-binding</keyword>
<dbReference type="EMBL" id="KQ417871">
    <property type="protein sequence ID" value="KOF90023.1"/>
    <property type="molecule type" value="Genomic_DNA"/>
</dbReference>
<protein>
    <recommendedName>
        <fullName evidence="1">ATP-dependent DNA helicase</fullName>
        <ecNumber evidence="1">5.6.2.3</ecNumber>
    </recommendedName>
</protein>
<organism evidence="4">
    <name type="scientific">Octopus bimaculoides</name>
    <name type="common">California two-spotted octopus</name>
    <dbReference type="NCBI Taxonomy" id="37653"/>
    <lineage>
        <taxon>Eukaryota</taxon>
        <taxon>Metazoa</taxon>
        <taxon>Spiralia</taxon>
        <taxon>Lophotrochozoa</taxon>
        <taxon>Mollusca</taxon>
        <taxon>Cephalopoda</taxon>
        <taxon>Coleoidea</taxon>
        <taxon>Octopodiformes</taxon>
        <taxon>Octopoda</taxon>
        <taxon>Incirrata</taxon>
        <taxon>Octopodidae</taxon>
        <taxon>Octopus</taxon>
    </lineage>
</organism>
<dbReference type="SUPFAM" id="SSF52540">
    <property type="entry name" value="P-loop containing nucleoside triphosphate hydrolases"/>
    <property type="match status" value="2"/>
</dbReference>
<keyword evidence="1" id="KW-0233">DNA recombination</keyword>
<comment type="similarity">
    <text evidence="1">Belongs to the helicase family.</text>
</comment>
<keyword evidence="1" id="KW-0227">DNA damage</keyword>
<dbReference type="PANTHER" id="PTHR10492:SF94">
    <property type="entry name" value="ATP-DEPENDENT DNA HELICASE"/>
    <property type="match status" value="1"/>
</dbReference>
<proteinExistence type="inferred from homology"/>
<keyword evidence="1" id="KW-0347">Helicase</keyword>
<feature type="non-terminal residue" evidence="4">
    <location>
        <position position="1"/>
    </location>
</feature>
<dbReference type="GO" id="GO:0043139">
    <property type="term" value="F:5'-3' DNA helicase activity"/>
    <property type="evidence" value="ECO:0007669"/>
    <property type="project" value="UniProtKB-EC"/>
</dbReference>
<keyword evidence="1" id="KW-0234">DNA repair</keyword>
<dbReference type="GO" id="GO:0006310">
    <property type="term" value="P:DNA recombination"/>
    <property type="evidence" value="ECO:0007669"/>
    <property type="project" value="UniProtKB-KW"/>
</dbReference>
<name>A0A0L8HL94_OCTBM</name>
<evidence type="ECO:0000256" key="1">
    <source>
        <dbReference type="RuleBase" id="RU363044"/>
    </source>
</evidence>
<evidence type="ECO:0000259" key="2">
    <source>
        <dbReference type="Pfam" id="PF05970"/>
    </source>
</evidence>
<feature type="domain" description="DNA helicase Pif1-like 2B" evidence="3">
    <location>
        <begin position="227"/>
        <end position="269"/>
    </location>
</feature>
<dbReference type="Gene3D" id="3.40.50.300">
    <property type="entry name" value="P-loop containing nucleotide triphosphate hydrolases"/>
    <property type="match status" value="1"/>
</dbReference>
<evidence type="ECO:0000313" key="4">
    <source>
        <dbReference type="EMBL" id="KOF90023.1"/>
    </source>
</evidence>
<dbReference type="InterPro" id="IPR027417">
    <property type="entry name" value="P-loop_NTPase"/>
</dbReference>
<accession>A0A0L8HL94</accession>
<dbReference type="GO" id="GO:0006281">
    <property type="term" value="P:DNA repair"/>
    <property type="evidence" value="ECO:0007669"/>
    <property type="project" value="UniProtKB-KW"/>
</dbReference>